<evidence type="ECO:0000313" key="3">
    <source>
        <dbReference type="EMBL" id="MBR7890259.1"/>
    </source>
</evidence>
<dbReference type="RefSeq" id="WP_211537667.1">
    <property type="nucleotide sequence ID" value="NZ_JAGSSV010000040.1"/>
</dbReference>
<dbReference type="InterPro" id="IPR010982">
    <property type="entry name" value="Lambda_DNA-bd_dom_sf"/>
</dbReference>
<protein>
    <submittedName>
        <fullName evidence="3">Helix-turn-helix domain-containing protein</fullName>
    </submittedName>
</protein>
<dbReference type="InterPro" id="IPR001387">
    <property type="entry name" value="Cro/C1-type_HTH"/>
</dbReference>
<proteinExistence type="predicted"/>
<dbReference type="Proteomes" id="UP000679722">
    <property type="component" value="Unassembled WGS sequence"/>
</dbReference>
<evidence type="ECO:0000313" key="4">
    <source>
        <dbReference type="Proteomes" id="UP000679722"/>
    </source>
</evidence>
<dbReference type="PROSITE" id="PS50943">
    <property type="entry name" value="HTH_CROC1"/>
    <property type="match status" value="1"/>
</dbReference>
<dbReference type="Pfam" id="PF01381">
    <property type="entry name" value="HTH_3"/>
    <property type="match status" value="1"/>
</dbReference>
<dbReference type="EMBL" id="JAGSSV010000040">
    <property type="protein sequence ID" value="MBR7890259.1"/>
    <property type="molecule type" value="Genomic_DNA"/>
</dbReference>
<gene>
    <name evidence="3" type="ORF">J9B83_15265</name>
</gene>
<comment type="caution">
    <text evidence="3">The sequence shown here is derived from an EMBL/GenBank/DDBJ whole genome shotgun (WGS) entry which is preliminary data.</text>
</comment>
<reference evidence="4" key="2">
    <citation type="submission" date="2023-07" db="EMBL/GenBank/DDBJ databases">
        <title>Marinomonas vulgaris A79, complete genome.</title>
        <authorList>
            <person name="Ying J.-J."/>
        </authorList>
    </citation>
    <scope>NUCLEOTIDE SEQUENCE [LARGE SCALE GENOMIC DNA]</scope>
    <source>
        <strain evidence="4">A79</strain>
    </source>
</reference>
<feature type="domain" description="HTH cro/C1-type" evidence="2">
    <location>
        <begin position="21"/>
        <end position="72"/>
    </location>
</feature>
<dbReference type="SUPFAM" id="SSF47413">
    <property type="entry name" value="lambda repressor-like DNA-binding domains"/>
    <property type="match status" value="1"/>
</dbReference>
<organism evidence="3 4">
    <name type="scientific">Marinomonas vulgaris</name>
    <dbReference type="NCBI Taxonomy" id="2823372"/>
    <lineage>
        <taxon>Bacteria</taxon>
        <taxon>Pseudomonadati</taxon>
        <taxon>Pseudomonadota</taxon>
        <taxon>Gammaproteobacteria</taxon>
        <taxon>Oceanospirillales</taxon>
        <taxon>Oceanospirillaceae</taxon>
        <taxon>Marinomonas</taxon>
    </lineage>
</organism>
<evidence type="ECO:0000259" key="2">
    <source>
        <dbReference type="PROSITE" id="PS50943"/>
    </source>
</evidence>
<reference evidence="3 4" key="1">
    <citation type="submission" date="2021-04" db="EMBL/GenBank/DDBJ databases">
        <authorList>
            <person name="Sun C."/>
        </authorList>
    </citation>
    <scope>NUCLEOTIDE SEQUENCE [LARGE SCALE GENOMIC DNA]</scope>
    <source>
        <strain evidence="3 4">A79</strain>
    </source>
</reference>
<keyword evidence="4" id="KW-1185">Reference proteome</keyword>
<name>A0ABS5HH91_9GAMM</name>
<dbReference type="CDD" id="cd00093">
    <property type="entry name" value="HTH_XRE"/>
    <property type="match status" value="1"/>
</dbReference>
<feature type="region of interest" description="Disordered" evidence="1">
    <location>
        <begin position="88"/>
        <end position="125"/>
    </location>
</feature>
<sequence>MEIDRKSNAALLKMIGERFLQARLNEGLEQQELADKAGVNVSTVQSLESGKRSVGMIKVLAVMRALGKLHEIENFMPEPPVKSAALLTARNEKRKRVSKSKSKKEPSTGFEWNKTIQQLNGNKDR</sequence>
<feature type="compositionally biased region" description="Basic residues" evidence="1">
    <location>
        <begin position="92"/>
        <end position="102"/>
    </location>
</feature>
<dbReference type="SMART" id="SM00530">
    <property type="entry name" value="HTH_XRE"/>
    <property type="match status" value="1"/>
</dbReference>
<dbReference type="Gene3D" id="1.10.260.40">
    <property type="entry name" value="lambda repressor-like DNA-binding domains"/>
    <property type="match status" value="1"/>
</dbReference>
<feature type="compositionally biased region" description="Polar residues" evidence="1">
    <location>
        <begin position="114"/>
        <end position="125"/>
    </location>
</feature>
<evidence type="ECO:0000256" key="1">
    <source>
        <dbReference type="SAM" id="MobiDB-lite"/>
    </source>
</evidence>
<accession>A0ABS5HH91</accession>